<dbReference type="InterPro" id="IPR002156">
    <property type="entry name" value="RNaseH_domain"/>
</dbReference>
<keyword evidence="1" id="KW-0472">Membrane</keyword>
<accession>A0A803PDA2</accession>
<evidence type="ECO:0000313" key="3">
    <source>
        <dbReference type="EnsemblPlants" id="cds.evm.model.04.1485"/>
    </source>
</evidence>
<dbReference type="PANTHER" id="PTHR47074:SF11">
    <property type="entry name" value="REVERSE TRANSCRIPTASE-LIKE PROTEIN"/>
    <property type="match status" value="1"/>
</dbReference>
<dbReference type="EMBL" id="UZAU01000390">
    <property type="status" value="NOT_ANNOTATED_CDS"/>
    <property type="molecule type" value="Genomic_DNA"/>
</dbReference>
<dbReference type="CDD" id="cd06222">
    <property type="entry name" value="RNase_H_like"/>
    <property type="match status" value="1"/>
</dbReference>
<dbReference type="InterPro" id="IPR044730">
    <property type="entry name" value="RNase_H-like_dom_plant"/>
</dbReference>
<organism evidence="3 4">
    <name type="scientific">Cannabis sativa</name>
    <name type="common">Hemp</name>
    <name type="synonym">Marijuana</name>
    <dbReference type="NCBI Taxonomy" id="3483"/>
    <lineage>
        <taxon>Eukaryota</taxon>
        <taxon>Viridiplantae</taxon>
        <taxon>Streptophyta</taxon>
        <taxon>Embryophyta</taxon>
        <taxon>Tracheophyta</taxon>
        <taxon>Spermatophyta</taxon>
        <taxon>Magnoliopsida</taxon>
        <taxon>eudicotyledons</taxon>
        <taxon>Gunneridae</taxon>
        <taxon>Pentapetalae</taxon>
        <taxon>rosids</taxon>
        <taxon>fabids</taxon>
        <taxon>Rosales</taxon>
        <taxon>Cannabaceae</taxon>
        <taxon>Cannabis</taxon>
    </lineage>
</organism>
<dbReference type="InterPro" id="IPR052929">
    <property type="entry name" value="RNase_H-like_EbsB-rel"/>
</dbReference>
<dbReference type="Pfam" id="PF13456">
    <property type="entry name" value="RVT_3"/>
    <property type="match status" value="1"/>
</dbReference>
<reference evidence="3" key="2">
    <citation type="submission" date="2021-03" db="UniProtKB">
        <authorList>
            <consortium name="EnsemblPlants"/>
        </authorList>
    </citation>
    <scope>IDENTIFICATION</scope>
</reference>
<feature type="transmembrane region" description="Helical" evidence="1">
    <location>
        <begin position="21"/>
        <end position="39"/>
    </location>
</feature>
<dbReference type="InterPro" id="IPR036397">
    <property type="entry name" value="RNaseH_sf"/>
</dbReference>
<dbReference type="EnsemblPlants" id="evm.model.04.1485">
    <property type="protein sequence ID" value="cds.evm.model.04.1485"/>
    <property type="gene ID" value="evm.TU.04.1485"/>
</dbReference>
<dbReference type="SUPFAM" id="SSF53098">
    <property type="entry name" value="Ribonuclease H-like"/>
    <property type="match status" value="1"/>
</dbReference>
<keyword evidence="1" id="KW-1133">Transmembrane helix</keyword>
<keyword evidence="1" id="KW-0812">Transmembrane</keyword>
<dbReference type="Gene3D" id="3.30.420.10">
    <property type="entry name" value="Ribonuclease H-like superfamily/Ribonuclease H"/>
    <property type="match status" value="1"/>
</dbReference>
<dbReference type="GO" id="GO:0003676">
    <property type="term" value="F:nucleic acid binding"/>
    <property type="evidence" value="ECO:0007669"/>
    <property type="project" value="InterPro"/>
</dbReference>
<dbReference type="Gramene" id="evm.model.04.1485">
    <property type="protein sequence ID" value="cds.evm.model.04.1485"/>
    <property type="gene ID" value="evm.TU.04.1485"/>
</dbReference>
<dbReference type="PANTHER" id="PTHR47074">
    <property type="entry name" value="BNAC02G40300D PROTEIN"/>
    <property type="match status" value="1"/>
</dbReference>
<dbReference type="Proteomes" id="UP000596661">
    <property type="component" value="Chromosome 4"/>
</dbReference>
<evidence type="ECO:0000256" key="1">
    <source>
        <dbReference type="SAM" id="Phobius"/>
    </source>
</evidence>
<keyword evidence="4" id="KW-1185">Reference proteome</keyword>
<dbReference type="GO" id="GO:0004523">
    <property type="term" value="F:RNA-DNA hybrid ribonuclease activity"/>
    <property type="evidence" value="ECO:0007669"/>
    <property type="project" value="InterPro"/>
</dbReference>
<evidence type="ECO:0000259" key="2">
    <source>
        <dbReference type="Pfam" id="PF13456"/>
    </source>
</evidence>
<reference evidence="3" key="1">
    <citation type="submission" date="2018-11" db="EMBL/GenBank/DDBJ databases">
        <authorList>
            <person name="Grassa J C."/>
        </authorList>
    </citation>
    <scope>NUCLEOTIDE SEQUENCE [LARGE SCALE GENOMIC DNA]</scope>
</reference>
<dbReference type="AlphaFoldDB" id="A0A803PDA2"/>
<name>A0A803PDA2_CANSA</name>
<feature type="domain" description="RNase H type-1" evidence="2">
    <location>
        <begin position="322"/>
        <end position="443"/>
    </location>
</feature>
<evidence type="ECO:0000313" key="4">
    <source>
        <dbReference type="Proteomes" id="UP000596661"/>
    </source>
</evidence>
<dbReference type="InterPro" id="IPR012337">
    <property type="entry name" value="RNaseH-like_sf"/>
</dbReference>
<sequence>MRSEVGFEEKSTERTAVIVPRLPSFGITSFMVVMLWVLLPRPELSLLSSFERCKQGVIKLLHEFELASGQKVNIAKSSIFFSPNSDAQTRSQICSILGMSEASDGSLYLSLPNIIGHNKSSIFGFLKNKVLARINNWDGQFLSSAIDSLFSIEDRRWDAEIVYDLFNHQDATLILADVDFWSWSGDRSGTFSVKSAYTLLQNGKSKRAGADNSGFWHKLWHLKIPPKVKNFLCWLEEVFHKFDENQVGHAAMLCWALWKARNATFWNKKLSSHTEILASASTTLDHWRKAQGNTCLFSLFFERKGDGAELWTKPDSNNINVNVDAALFAQENSYGFEIVARDSHGKLIEAKSCYQGGEYPAKTIEAIGIKEALSWVKNKQWQNVQIETDSMLTIQSIRSNQKMNSTFRLVIQDCQLLLSSLQNVNFYFIRRSTNRVAHAVTRHSRSFPSHSIFEHNVWADLKALVYSEC</sequence>
<proteinExistence type="predicted"/>
<protein>
    <recommendedName>
        <fullName evidence="2">RNase H type-1 domain-containing protein</fullName>
    </recommendedName>
</protein>